<dbReference type="InterPro" id="IPR036938">
    <property type="entry name" value="PAP2/HPO_sf"/>
</dbReference>
<reference evidence="3" key="1">
    <citation type="journal article" date="2014" name="Int. J. Syst. Evol. Microbiol.">
        <title>Complete genome sequence of Corynebacterium casei LMG S-19264T (=DSM 44701T), isolated from a smear-ripened cheese.</title>
        <authorList>
            <consortium name="US DOE Joint Genome Institute (JGI-PGF)"/>
            <person name="Walter F."/>
            <person name="Albersmeier A."/>
            <person name="Kalinowski J."/>
            <person name="Ruckert C."/>
        </authorList>
    </citation>
    <scope>NUCLEOTIDE SEQUENCE</scope>
    <source>
        <strain evidence="3">CGMCC 1.15178</strain>
    </source>
</reference>
<reference evidence="3" key="2">
    <citation type="submission" date="2020-09" db="EMBL/GenBank/DDBJ databases">
        <authorList>
            <person name="Sun Q."/>
            <person name="Zhou Y."/>
        </authorList>
    </citation>
    <scope>NUCLEOTIDE SEQUENCE</scope>
    <source>
        <strain evidence="3">CGMCC 1.15178</strain>
    </source>
</reference>
<evidence type="ECO:0000256" key="1">
    <source>
        <dbReference type="SAM" id="Phobius"/>
    </source>
</evidence>
<keyword evidence="1" id="KW-0472">Membrane</keyword>
<feature type="transmembrane region" description="Helical" evidence="1">
    <location>
        <begin position="161"/>
        <end position="177"/>
    </location>
</feature>
<feature type="transmembrane region" description="Helical" evidence="1">
    <location>
        <begin position="80"/>
        <end position="102"/>
    </location>
</feature>
<protein>
    <submittedName>
        <fullName evidence="3">Inositol phosphorylceramide synthase</fullName>
    </submittedName>
</protein>
<dbReference type="Pfam" id="PF14378">
    <property type="entry name" value="PAP2_3"/>
    <property type="match status" value="1"/>
</dbReference>
<comment type="caution">
    <text evidence="3">The sequence shown here is derived from an EMBL/GenBank/DDBJ whole genome shotgun (WGS) entry which is preliminary data.</text>
</comment>
<dbReference type="SUPFAM" id="SSF48317">
    <property type="entry name" value="Acid phosphatase/Vanadium-dependent haloperoxidase"/>
    <property type="match status" value="1"/>
</dbReference>
<dbReference type="InterPro" id="IPR026841">
    <property type="entry name" value="Aur1/Ipt1"/>
</dbReference>
<proteinExistence type="predicted"/>
<organism evidence="3 4">
    <name type="scientific">Paenibacillus nasutitermitis</name>
    <dbReference type="NCBI Taxonomy" id="1652958"/>
    <lineage>
        <taxon>Bacteria</taxon>
        <taxon>Bacillati</taxon>
        <taxon>Bacillota</taxon>
        <taxon>Bacilli</taxon>
        <taxon>Bacillales</taxon>
        <taxon>Paenibacillaceae</taxon>
        <taxon>Paenibacillus</taxon>
    </lineage>
</organism>
<name>A0A917DSK7_9BACL</name>
<dbReference type="AlphaFoldDB" id="A0A917DSK7"/>
<keyword evidence="1" id="KW-0812">Transmembrane</keyword>
<evidence type="ECO:0000313" key="4">
    <source>
        <dbReference type="Proteomes" id="UP000612456"/>
    </source>
</evidence>
<keyword evidence="1" id="KW-1133">Transmembrane helix</keyword>
<sequence length="222" mass="25937">MKTIAKFDIKRFIPLLGMLIFPVLGWMYTWINNQDTQAYSLMTDLDNLIPFLKLFVLPYSIWIFYIYICLIYFFIKDPRVYIRCLLTYAICALVCYGIYLVFQTTVPRPQLSGNDPLTRLMSFVYNRDQPYNCFPSIHCFSSYMVMKALHTSGFRNRMNQFLIYGMSSLIICSTLFVKQHVLLDVVAGVMLADTVYRLLTVLEKKRTSAKADASRSYKMLDV</sequence>
<evidence type="ECO:0000313" key="3">
    <source>
        <dbReference type="EMBL" id="GGD67126.1"/>
    </source>
</evidence>
<dbReference type="EMBL" id="BMHP01000002">
    <property type="protein sequence ID" value="GGD67126.1"/>
    <property type="molecule type" value="Genomic_DNA"/>
</dbReference>
<dbReference type="RefSeq" id="WP_188992398.1">
    <property type="nucleotide sequence ID" value="NZ_BMHP01000002.1"/>
</dbReference>
<gene>
    <name evidence="3" type="ORF">GCM10010911_26120</name>
</gene>
<feature type="transmembrane region" description="Helical" evidence="1">
    <location>
        <begin position="51"/>
        <end position="73"/>
    </location>
</feature>
<feature type="transmembrane region" description="Helical" evidence="1">
    <location>
        <begin position="12"/>
        <end position="31"/>
    </location>
</feature>
<accession>A0A917DSK7</accession>
<feature type="domain" description="Inositolphosphotransferase Aur1/Ipt1" evidence="2">
    <location>
        <begin position="59"/>
        <end position="192"/>
    </location>
</feature>
<dbReference type="Proteomes" id="UP000612456">
    <property type="component" value="Unassembled WGS sequence"/>
</dbReference>
<keyword evidence="4" id="KW-1185">Reference proteome</keyword>
<dbReference type="GO" id="GO:0016020">
    <property type="term" value="C:membrane"/>
    <property type="evidence" value="ECO:0007669"/>
    <property type="project" value="UniProtKB-SubCell"/>
</dbReference>
<evidence type="ECO:0000259" key="2">
    <source>
        <dbReference type="Pfam" id="PF14378"/>
    </source>
</evidence>